<dbReference type="PROSITE" id="PS51257">
    <property type="entry name" value="PROKAR_LIPOPROTEIN"/>
    <property type="match status" value="1"/>
</dbReference>
<keyword evidence="3" id="KW-1185">Reference proteome</keyword>
<feature type="signal peptide" evidence="1">
    <location>
        <begin position="1"/>
        <end position="16"/>
    </location>
</feature>
<gene>
    <name evidence="2" type="ORF">J2W95_001304</name>
</gene>
<accession>A0ABU1S0Q9</accession>
<comment type="caution">
    <text evidence="2">The sequence shown here is derived from an EMBL/GenBank/DDBJ whole genome shotgun (WGS) entry which is preliminary data.</text>
</comment>
<evidence type="ECO:0000313" key="2">
    <source>
        <dbReference type="EMBL" id="MDR6844613.1"/>
    </source>
</evidence>
<dbReference type="Proteomes" id="UP001261871">
    <property type="component" value="Unassembled WGS sequence"/>
</dbReference>
<protein>
    <submittedName>
        <fullName evidence="2">Uncharacterized protein</fullName>
    </submittedName>
</protein>
<proteinExistence type="predicted"/>
<dbReference type="EMBL" id="JAVDTX010000002">
    <property type="protein sequence ID" value="MDR6844613.1"/>
    <property type="molecule type" value="Genomic_DNA"/>
</dbReference>
<keyword evidence="1" id="KW-0732">Signal</keyword>
<name>A0ABU1S0Q9_9FLAO</name>
<dbReference type="RefSeq" id="WP_310005151.1">
    <property type="nucleotide sequence ID" value="NZ_JAVDTX010000002.1"/>
</dbReference>
<sequence length="277" mass="31915">MHITRFLILVYLFVFASCKESAVVIDESARNCNSKSKTSPKNIVLLSDSVNAIYGTWNHIETIDNQWIGLTKPASNYTVSKEATISPNSCFKGSVFSSILVKKYGDWDHQHANGYVLKPLGRDVSIGSVNKIYLDIYYDSELSSIPDLDKIKSVYGHLLSDEQIKNWDNGLFNLDIQIFTQNKNVMAFNLTLKREMADKWLRIEIPLKNMQGWNKEKKPIEYKDIATETIQAINLTAETKSRLVYRNLDKKNFNIETSPKLFKEIAFRIKRFELEIK</sequence>
<evidence type="ECO:0000313" key="3">
    <source>
        <dbReference type="Proteomes" id="UP001261871"/>
    </source>
</evidence>
<feature type="chain" id="PRO_5046510540" evidence="1">
    <location>
        <begin position="17"/>
        <end position="277"/>
    </location>
</feature>
<reference evidence="2 3" key="1">
    <citation type="submission" date="2023-07" db="EMBL/GenBank/DDBJ databases">
        <title>Sorghum-associated microbial communities from plants grown in Nebraska, USA.</title>
        <authorList>
            <person name="Schachtman D."/>
        </authorList>
    </citation>
    <scope>NUCLEOTIDE SEQUENCE [LARGE SCALE GENOMIC DNA]</scope>
    <source>
        <strain evidence="2 3">BE124</strain>
    </source>
</reference>
<organism evidence="2 3">
    <name type="scientific">Flavobacterium granuli</name>
    <dbReference type="NCBI Taxonomy" id="280093"/>
    <lineage>
        <taxon>Bacteria</taxon>
        <taxon>Pseudomonadati</taxon>
        <taxon>Bacteroidota</taxon>
        <taxon>Flavobacteriia</taxon>
        <taxon>Flavobacteriales</taxon>
        <taxon>Flavobacteriaceae</taxon>
        <taxon>Flavobacterium</taxon>
    </lineage>
</organism>
<evidence type="ECO:0000256" key="1">
    <source>
        <dbReference type="SAM" id="SignalP"/>
    </source>
</evidence>